<protein>
    <submittedName>
        <fullName evidence="2">Uncharacterized protein</fullName>
    </submittedName>
</protein>
<organism evidence="2 3">
    <name type="scientific">Vitreoscilla filiformis</name>
    <dbReference type="NCBI Taxonomy" id="63"/>
    <lineage>
        <taxon>Bacteria</taxon>
        <taxon>Pseudomonadati</taxon>
        <taxon>Pseudomonadota</taxon>
        <taxon>Betaproteobacteria</taxon>
        <taxon>Neisseriales</taxon>
        <taxon>Neisseriaceae</taxon>
        <taxon>Vitreoscilla</taxon>
    </lineage>
</organism>
<evidence type="ECO:0000313" key="2">
    <source>
        <dbReference type="EMBL" id="ASM78440.1"/>
    </source>
</evidence>
<gene>
    <name evidence="2" type="ORF">VITFI_CDS2663</name>
</gene>
<proteinExistence type="predicted"/>
<evidence type="ECO:0000256" key="1">
    <source>
        <dbReference type="SAM" id="MobiDB-lite"/>
    </source>
</evidence>
<dbReference type="KEGG" id="vff:VITFI_CDS2663"/>
<evidence type="ECO:0000313" key="3">
    <source>
        <dbReference type="Proteomes" id="UP000199729"/>
    </source>
</evidence>
<feature type="region of interest" description="Disordered" evidence="1">
    <location>
        <begin position="1"/>
        <end position="24"/>
    </location>
</feature>
<sequence length="43" mass="4522">MGAQPGQKTIETMPGRESGVRHAARIVPQCPCSNRTGSIGRSV</sequence>
<reference evidence="2 3" key="1">
    <citation type="submission" date="2017-07" db="EMBL/GenBank/DDBJ databases">
        <title>Complete Genome Sequence of the cosmetic ferment Vitreoscilla filiformis (ATCC15551).</title>
        <authorList>
            <person name="Contreras S."/>
            <person name="Sagory-Zalkind P."/>
            <person name="Blanquart H."/>
            <person name="Iltis A."/>
            <person name="Morand S.C."/>
        </authorList>
    </citation>
    <scope>NUCLEOTIDE SEQUENCE [LARGE SCALE GENOMIC DNA]</scope>
    <source>
        <strain evidence="2 3">ATCC 15551</strain>
    </source>
</reference>
<dbReference type="Proteomes" id="UP000199729">
    <property type="component" value="Chromosome"/>
</dbReference>
<dbReference type="EMBL" id="CP022423">
    <property type="protein sequence ID" value="ASM78440.1"/>
    <property type="molecule type" value="Genomic_DNA"/>
</dbReference>
<accession>A0A221KI19</accession>
<dbReference type="AlphaFoldDB" id="A0A221KI19"/>
<feature type="compositionally biased region" description="Polar residues" evidence="1">
    <location>
        <begin position="1"/>
        <end position="10"/>
    </location>
</feature>
<name>A0A221KI19_VITFI</name>
<keyword evidence="3" id="KW-1185">Reference proteome</keyword>